<dbReference type="HOGENOM" id="CLU_2605963_0_0_1"/>
<comment type="caution">
    <text evidence="2">The sequence shown here is derived from an EMBL/GenBank/DDBJ whole genome shotgun (WGS) entry which is preliminary data.</text>
</comment>
<protein>
    <submittedName>
        <fullName evidence="2">Uncharacterized protein</fullName>
    </submittedName>
</protein>
<feature type="compositionally biased region" description="Low complexity" evidence="1">
    <location>
        <begin position="63"/>
        <end position="73"/>
    </location>
</feature>
<dbReference type="AlphaFoldDB" id="S8BZT2"/>
<dbReference type="EMBL" id="AQGS01000024">
    <property type="protein sequence ID" value="EPS44963.1"/>
    <property type="molecule type" value="Genomic_DNA"/>
</dbReference>
<feature type="region of interest" description="Disordered" evidence="1">
    <location>
        <begin position="1"/>
        <end position="79"/>
    </location>
</feature>
<reference evidence="3" key="2">
    <citation type="submission" date="2013-04" db="EMBL/GenBank/DDBJ databases">
        <title>Genomic mechanisms accounting for the adaptation to parasitism in nematode-trapping fungi.</title>
        <authorList>
            <person name="Ahren D.G."/>
        </authorList>
    </citation>
    <scope>NUCLEOTIDE SEQUENCE [LARGE SCALE GENOMIC DNA]</scope>
    <source>
        <strain evidence="3">CBS 200.50</strain>
    </source>
</reference>
<keyword evidence="3" id="KW-1185">Reference proteome</keyword>
<organism evidence="2 3">
    <name type="scientific">Dactylellina haptotyla (strain CBS 200.50)</name>
    <name type="common">Nematode-trapping fungus</name>
    <name type="synonym">Monacrosporium haptotylum</name>
    <dbReference type="NCBI Taxonomy" id="1284197"/>
    <lineage>
        <taxon>Eukaryota</taxon>
        <taxon>Fungi</taxon>
        <taxon>Dikarya</taxon>
        <taxon>Ascomycota</taxon>
        <taxon>Pezizomycotina</taxon>
        <taxon>Orbiliomycetes</taxon>
        <taxon>Orbiliales</taxon>
        <taxon>Orbiliaceae</taxon>
        <taxon>Dactylellina</taxon>
    </lineage>
</organism>
<evidence type="ECO:0000313" key="3">
    <source>
        <dbReference type="Proteomes" id="UP000015100"/>
    </source>
</evidence>
<evidence type="ECO:0000256" key="1">
    <source>
        <dbReference type="SAM" id="MobiDB-lite"/>
    </source>
</evidence>
<accession>S8BZT2</accession>
<feature type="compositionally biased region" description="Polar residues" evidence="1">
    <location>
        <begin position="1"/>
        <end position="12"/>
    </location>
</feature>
<proteinExistence type="predicted"/>
<sequence length="79" mass="8209">MSSSDTTSQIKQTPPEPPGADKLMDICPGGDAPQYPPYGSIDTERPDPEKGQLGGASREVQNSISTASSQSTSDGKAKQ</sequence>
<reference evidence="2 3" key="1">
    <citation type="journal article" date="2013" name="PLoS Genet.">
        <title>Genomic mechanisms accounting for the adaptation to parasitism in nematode-trapping fungi.</title>
        <authorList>
            <person name="Meerupati T."/>
            <person name="Andersson K.M."/>
            <person name="Friman E."/>
            <person name="Kumar D."/>
            <person name="Tunlid A."/>
            <person name="Ahren D."/>
        </authorList>
    </citation>
    <scope>NUCLEOTIDE SEQUENCE [LARGE SCALE GENOMIC DNA]</scope>
    <source>
        <strain evidence="2 3">CBS 200.50</strain>
    </source>
</reference>
<evidence type="ECO:0000313" key="2">
    <source>
        <dbReference type="EMBL" id="EPS44963.1"/>
    </source>
</evidence>
<gene>
    <name evidence="2" type="ORF">H072_1060</name>
</gene>
<dbReference type="Proteomes" id="UP000015100">
    <property type="component" value="Unassembled WGS sequence"/>
</dbReference>
<name>S8BZT2_DACHA</name>